<organism evidence="1 2">
    <name type="scientific">Populus deltoides</name>
    <name type="common">Eastern poplar</name>
    <name type="synonym">Eastern cottonwood</name>
    <dbReference type="NCBI Taxonomy" id="3696"/>
    <lineage>
        <taxon>Eukaryota</taxon>
        <taxon>Viridiplantae</taxon>
        <taxon>Streptophyta</taxon>
        <taxon>Embryophyta</taxon>
        <taxon>Tracheophyta</taxon>
        <taxon>Spermatophyta</taxon>
        <taxon>Magnoliopsida</taxon>
        <taxon>eudicotyledons</taxon>
        <taxon>Gunneridae</taxon>
        <taxon>Pentapetalae</taxon>
        <taxon>rosids</taxon>
        <taxon>fabids</taxon>
        <taxon>Malpighiales</taxon>
        <taxon>Salicaceae</taxon>
        <taxon>Saliceae</taxon>
        <taxon>Populus</taxon>
    </lineage>
</organism>
<reference evidence="1" key="1">
    <citation type="journal article" date="2021" name="J. Hered.">
        <title>Genome Assembly of Salicaceae Populus deltoides (Eastern Cottonwood) I-69 Based on Nanopore Sequencing and Hi-C Technologies.</title>
        <authorList>
            <person name="Bai S."/>
            <person name="Wu H."/>
            <person name="Zhang J."/>
            <person name="Pan Z."/>
            <person name="Zhao W."/>
            <person name="Li Z."/>
            <person name="Tong C."/>
        </authorList>
    </citation>
    <scope>NUCLEOTIDE SEQUENCE</scope>
    <source>
        <tissue evidence="1">Leaf</tissue>
    </source>
</reference>
<dbReference type="AlphaFoldDB" id="A0A8T2X233"/>
<dbReference type="EMBL" id="JACEGQ020000015">
    <property type="protein sequence ID" value="KAH8487168.1"/>
    <property type="molecule type" value="Genomic_DNA"/>
</dbReference>
<protein>
    <submittedName>
        <fullName evidence="1">Uncharacterized protein</fullName>
    </submittedName>
</protein>
<comment type="caution">
    <text evidence="1">The sequence shown here is derived from an EMBL/GenBank/DDBJ whole genome shotgun (WGS) entry which is preliminary data.</text>
</comment>
<name>A0A8T2X233_POPDE</name>
<evidence type="ECO:0000313" key="1">
    <source>
        <dbReference type="EMBL" id="KAH8487168.1"/>
    </source>
</evidence>
<accession>A0A8T2X233</accession>
<evidence type="ECO:0000313" key="2">
    <source>
        <dbReference type="Proteomes" id="UP000807159"/>
    </source>
</evidence>
<proteinExistence type="predicted"/>
<keyword evidence="2" id="KW-1185">Reference proteome</keyword>
<sequence>MAGATAGREKRKLTTVEQDLLPIEELVDAGRKSTVGREECLLELVVCCCSQLVQGLIFRHQCCVPEDNITAAGKGRLLLISAGTMKTPLLLLHGSDHALLLLLRGGVTGDEDDGSGDVSDVCLVERGGQGWYCGGLGLKPERKRIATGGLLCMFLVTGEEEEERKSMKGGGGRE</sequence>
<dbReference type="Proteomes" id="UP000807159">
    <property type="component" value="Chromosome 15"/>
</dbReference>
<gene>
    <name evidence="1" type="ORF">H0E87_025945</name>
</gene>